<dbReference type="PANTHER" id="PTHR32246:SF173">
    <property type="entry name" value="C2 DOMAIN-CONTAINING PROTEIN"/>
    <property type="match status" value="1"/>
</dbReference>
<dbReference type="OrthoDB" id="270970at2759"/>
<dbReference type="EMBL" id="CM035407">
    <property type="protein sequence ID" value="KAH7443829.1"/>
    <property type="molecule type" value="Genomic_DNA"/>
</dbReference>
<sequence>MVEKRLIEVTLDSARNLKNVNNFSSMETYAEFRFPPHVHYKTKTDLDGAVNPSWREKFGFLIPEHTYQSGEGDMNIEIFTRSMLGEKFVCQTKIPFLEITKLPILNHNYERIYPLKTETGEFHGELIVHFAVHEKLPITGDDAKSNFPIYESSQLFTSHQLPAKLPPPREQESMLYSSAPVVYQKPSPALPVVIPPTKALHPPAGTAQPIYTSAHGKPYQSFAPSEFLEAYRQPMTINAPTHITMLPEKLAHGYADHKTNVMPRITSNLLFGGPVGKLLLTEF</sequence>
<dbReference type="SUPFAM" id="SSF49562">
    <property type="entry name" value="C2 domain (Calcium/lipid-binding domain, CaLB)"/>
    <property type="match status" value="1"/>
</dbReference>
<organism evidence="2 3">
    <name type="scientific">Ceratopteris richardii</name>
    <name type="common">Triangle waterfern</name>
    <dbReference type="NCBI Taxonomy" id="49495"/>
    <lineage>
        <taxon>Eukaryota</taxon>
        <taxon>Viridiplantae</taxon>
        <taxon>Streptophyta</taxon>
        <taxon>Embryophyta</taxon>
        <taxon>Tracheophyta</taxon>
        <taxon>Polypodiopsida</taxon>
        <taxon>Polypodiidae</taxon>
        <taxon>Polypodiales</taxon>
        <taxon>Pteridineae</taxon>
        <taxon>Pteridaceae</taxon>
        <taxon>Parkerioideae</taxon>
        <taxon>Ceratopteris</taxon>
    </lineage>
</organism>
<feature type="domain" description="C2" evidence="1">
    <location>
        <begin position="1"/>
        <end position="109"/>
    </location>
</feature>
<protein>
    <recommendedName>
        <fullName evidence="1">C2 domain-containing protein</fullName>
    </recommendedName>
</protein>
<dbReference type="EMBL" id="CM035407">
    <property type="protein sequence ID" value="KAH7443830.1"/>
    <property type="molecule type" value="Genomic_DNA"/>
</dbReference>
<keyword evidence="3" id="KW-1185">Reference proteome</keyword>
<proteinExistence type="predicted"/>
<comment type="caution">
    <text evidence="2">The sequence shown here is derived from an EMBL/GenBank/DDBJ whole genome shotgun (WGS) entry which is preliminary data.</text>
</comment>
<dbReference type="Proteomes" id="UP000825935">
    <property type="component" value="Chromosome 2"/>
</dbReference>
<dbReference type="InterPro" id="IPR000008">
    <property type="entry name" value="C2_dom"/>
</dbReference>
<reference evidence="2" key="1">
    <citation type="submission" date="2021-08" db="EMBL/GenBank/DDBJ databases">
        <title>WGS assembly of Ceratopteris richardii.</title>
        <authorList>
            <person name="Marchant D.B."/>
            <person name="Chen G."/>
            <person name="Jenkins J."/>
            <person name="Shu S."/>
            <person name="Leebens-Mack J."/>
            <person name="Grimwood J."/>
            <person name="Schmutz J."/>
            <person name="Soltis P."/>
            <person name="Soltis D."/>
            <person name="Chen Z.-H."/>
        </authorList>
    </citation>
    <scope>NUCLEOTIDE SEQUENCE</scope>
    <source>
        <strain evidence="2">Whitten #5841</strain>
        <tissue evidence="2">Leaf</tissue>
    </source>
</reference>
<dbReference type="SMART" id="SM00239">
    <property type="entry name" value="C2"/>
    <property type="match status" value="1"/>
</dbReference>
<evidence type="ECO:0000313" key="2">
    <source>
        <dbReference type="EMBL" id="KAH7443829.1"/>
    </source>
</evidence>
<dbReference type="PANTHER" id="PTHR32246">
    <property type="entry name" value="INGRESSION PROTEIN FIC1"/>
    <property type="match status" value="1"/>
</dbReference>
<evidence type="ECO:0000259" key="1">
    <source>
        <dbReference type="PROSITE" id="PS50004"/>
    </source>
</evidence>
<dbReference type="Pfam" id="PF00168">
    <property type="entry name" value="C2"/>
    <property type="match status" value="1"/>
</dbReference>
<accession>A0A8T2VH95</accession>
<gene>
    <name evidence="2" type="ORF">KP509_02G052500</name>
</gene>
<dbReference type="AlphaFoldDB" id="A0A8T2VH95"/>
<evidence type="ECO:0000313" key="3">
    <source>
        <dbReference type="Proteomes" id="UP000825935"/>
    </source>
</evidence>
<name>A0A8T2VH95_CERRI</name>
<dbReference type="PROSITE" id="PS50004">
    <property type="entry name" value="C2"/>
    <property type="match status" value="1"/>
</dbReference>
<dbReference type="Gene3D" id="2.60.40.150">
    <property type="entry name" value="C2 domain"/>
    <property type="match status" value="1"/>
</dbReference>
<dbReference type="InterPro" id="IPR035892">
    <property type="entry name" value="C2_domain_sf"/>
</dbReference>